<organism evidence="2 3">
    <name type="scientific">Exocentrus adspersus</name>
    <dbReference type="NCBI Taxonomy" id="1586481"/>
    <lineage>
        <taxon>Eukaryota</taxon>
        <taxon>Metazoa</taxon>
        <taxon>Ecdysozoa</taxon>
        <taxon>Arthropoda</taxon>
        <taxon>Hexapoda</taxon>
        <taxon>Insecta</taxon>
        <taxon>Pterygota</taxon>
        <taxon>Neoptera</taxon>
        <taxon>Endopterygota</taxon>
        <taxon>Coleoptera</taxon>
        <taxon>Polyphaga</taxon>
        <taxon>Cucujiformia</taxon>
        <taxon>Chrysomeloidea</taxon>
        <taxon>Cerambycidae</taxon>
        <taxon>Lamiinae</taxon>
        <taxon>Acanthocinini</taxon>
        <taxon>Exocentrus</taxon>
    </lineage>
</organism>
<reference evidence="2 3" key="1">
    <citation type="journal article" date="2023" name="Insect Mol. Biol.">
        <title>Genome sequencing provides insights into the evolution of gene families encoding plant cell wall-degrading enzymes in longhorned beetles.</title>
        <authorList>
            <person name="Shin N.R."/>
            <person name="Okamura Y."/>
            <person name="Kirsch R."/>
            <person name="Pauchet Y."/>
        </authorList>
    </citation>
    <scope>NUCLEOTIDE SEQUENCE [LARGE SCALE GENOMIC DNA]</scope>
    <source>
        <strain evidence="2">EAD_L_NR</strain>
    </source>
</reference>
<comment type="caution">
    <text evidence="2">The sequence shown here is derived from an EMBL/GenBank/DDBJ whole genome shotgun (WGS) entry which is preliminary data.</text>
</comment>
<feature type="non-terminal residue" evidence="2">
    <location>
        <position position="1"/>
    </location>
</feature>
<evidence type="ECO:0000256" key="1">
    <source>
        <dbReference type="SAM" id="Phobius"/>
    </source>
</evidence>
<name>A0AAV8VYL4_9CUCU</name>
<keyword evidence="3" id="KW-1185">Reference proteome</keyword>
<sequence length="76" mass="8667">WTSGPLHHSFLYTGFEIWAVGYVIFSHAPDRQISASNKSDGSSKHDCNITACNDKDRKFRKCNLLTSKCILPFYKL</sequence>
<feature type="transmembrane region" description="Helical" evidence="1">
    <location>
        <begin position="6"/>
        <end position="25"/>
    </location>
</feature>
<dbReference type="EMBL" id="JANEYG010000019">
    <property type="protein sequence ID" value="KAJ8919293.1"/>
    <property type="molecule type" value="Genomic_DNA"/>
</dbReference>
<evidence type="ECO:0000313" key="2">
    <source>
        <dbReference type="EMBL" id="KAJ8919293.1"/>
    </source>
</evidence>
<keyword evidence="1" id="KW-0472">Membrane</keyword>
<gene>
    <name evidence="2" type="ORF">NQ315_003877</name>
</gene>
<keyword evidence="1" id="KW-1133">Transmembrane helix</keyword>
<protein>
    <submittedName>
        <fullName evidence="2">Uncharacterized protein</fullName>
    </submittedName>
</protein>
<keyword evidence="1" id="KW-0812">Transmembrane</keyword>
<evidence type="ECO:0000313" key="3">
    <source>
        <dbReference type="Proteomes" id="UP001159042"/>
    </source>
</evidence>
<dbReference type="Proteomes" id="UP001159042">
    <property type="component" value="Unassembled WGS sequence"/>
</dbReference>
<accession>A0AAV8VYL4</accession>
<proteinExistence type="predicted"/>
<dbReference type="AlphaFoldDB" id="A0AAV8VYL4"/>
<feature type="non-terminal residue" evidence="2">
    <location>
        <position position="76"/>
    </location>
</feature>